<name>A0A5N4AFN7_PHOPY</name>
<sequence length="117" mass="13167">MNSSKICDCVTEAKVPLSDTELPASENEDLEKIDADELVEDTPVSHKIIWEKIDADFNAQRSEIEEYRALKHSSCDVPSNPSVQFLEDHIFPFLKGILVDTLNKAKELDCVKNSSIM</sequence>
<comment type="caution">
    <text evidence="1">The sequence shown here is derived from an EMBL/GenBank/DDBJ whole genome shotgun (WGS) entry which is preliminary data.</text>
</comment>
<dbReference type="Proteomes" id="UP000327044">
    <property type="component" value="Unassembled WGS sequence"/>
</dbReference>
<organism evidence="1 2">
    <name type="scientific">Photinus pyralis</name>
    <name type="common">Common eastern firefly</name>
    <name type="synonym">Lampyris pyralis</name>
    <dbReference type="NCBI Taxonomy" id="7054"/>
    <lineage>
        <taxon>Eukaryota</taxon>
        <taxon>Metazoa</taxon>
        <taxon>Ecdysozoa</taxon>
        <taxon>Arthropoda</taxon>
        <taxon>Hexapoda</taxon>
        <taxon>Insecta</taxon>
        <taxon>Pterygota</taxon>
        <taxon>Neoptera</taxon>
        <taxon>Endopterygota</taxon>
        <taxon>Coleoptera</taxon>
        <taxon>Polyphaga</taxon>
        <taxon>Elateriformia</taxon>
        <taxon>Elateroidea</taxon>
        <taxon>Lampyridae</taxon>
        <taxon>Lampyrinae</taxon>
        <taxon>Photinus</taxon>
    </lineage>
</organism>
<proteinExistence type="predicted"/>
<keyword evidence="2" id="KW-1185">Reference proteome</keyword>
<gene>
    <name evidence="1" type="ORF">PPYR_10167</name>
</gene>
<dbReference type="AlphaFoldDB" id="A0A5N4AFN7"/>
<evidence type="ECO:0000313" key="2">
    <source>
        <dbReference type="Proteomes" id="UP000327044"/>
    </source>
</evidence>
<dbReference type="InParanoid" id="A0A5N4AFN7"/>
<evidence type="ECO:0000313" key="1">
    <source>
        <dbReference type="EMBL" id="KAB0796106.1"/>
    </source>
</evidence>
<accession>A0A5N4AFN7</accession>
<protein>
    <submittedName>
        <fullName evidence="1">Uncharacterized protein</fullName>
    </submittedName>
</protein>
<dbReference type="EMBL" id="VVIM01000007">
    <property type="protein sequence ID" value="KAB0796106.1"/>
    <property type="molecule type" value="Genomic_DNA"/>
</dbReference>
<reference evidence="1 2" key="1">
    <citation type="journal article" date="2018" name="Elife">
        <title>Firefly genomes illuminate parallel origins of bioluminescence in beetles.</title>
        <authorList>
            <person name="Fallon T.R."/>
            <person name="Lower S.E."/>
            <person name="Chang C.H."/>
            <person name="Bessho-Uehara M."/>
            <person name="Martin G.J."/>
            <person name="Bewick A.J."/>
            <person name="Behringer M."/>
            <person name="Debat H.J."/>
            <person name="Wong I."/>
            <person name="Day J.C."/>
            <person name="Suvorov A."/>
            <person name="Silva C.J."/>
            <person name="Stanger-Hall K.F."/>
            <person name="Hall D.W."/>
            <person name="Schmitz R.J."/>
            <person name="Nelson D.R."/>
            <person name="Lewis S.M."/>
            <person name="Shigenobu S."/>
            <person name="Bybee S.M."/>
            <person name="Larracuente A.M."/>
            <person name="Oba Y."/>
            <person name="Weng J.K."/>
        </authorList>
    </citation>
    <scope>NUCLEOTIDE SEQUENCE [LARGE SCALE GENOMIC DNA]</scope>
    <source>
        <strain evidence="1">1611_PpyrPB1</strain>
        <tissue evidence="1">Whole body</tissue>
    </source>
</reference>